<dbReference type="PRINTS" id="PR01727">
    <property type="entry name" value="DNABINDINGHU"/>
</dbReference>
<gene>
    <name evidence="1" type="ORF">KHA99_20035</name>
</gene>
<dbReference type="InterPro" id="IPR010992">
    <property type="entry name" value="IHF-like_DNA-bd_dom_sf"/>
</dbReference>
<dbReference type="EMBL" id="JAGYPF010000004">
    <property type="protein sequence ID" value="MBS4214740.1"/>
    <property type="molecule type" value="Genomic_DNA"/>
</dbReference>
<keyword evidence="2" id="KW-1185">Reference proteome</keyword>
<dbReference type="Pfam" id="PF00216">
    <property type="entry name" value="Bac_DNA_binding"/>
    <property type="match status" value="1"/>
</dbReference>
<accession>A0A942YX56</accession>
<dbReference type="GO" id="GO:0003677">
    <property type="term" value="F:DNA binding"/>
    <property type="evidence" value="ECO:0007669"/>
    <property type="project" value="UniProtKB-KW"/>
</dbReference>
<evidence type="ECO:0000313" key="1">
    <source>
        <dbReference type="EMBL" id="MBS4214740.1"/>
    </source>
</evidence>
<proteinExistence type="predicted"/>
<dbReference type="InterPro" id="IPR000119">
    <property type="entry name" value="Hist_DNA-bd"/>
</dbReference>
<dbReference type="SUPFAM" id="SSF47729">
    <property type="entry name" value="IHF-like DNA-binding proteins"/>
    <property type="match status" value="1"/>
</dbReference>
<reference evidence="1" key="1">
    <citation type="submission" date="2021-05" db="EMBL/GenBank/DDBJ databases">
        <title>Novel Bacillus species.</title>
        <authorList>
            <person name="Liu G."/>
        </authorList>
    </citation>
    <scope>NUCLEOTIDE SEQUENCE</scope>
    <source>
        <strain evidence="1">FJAT-49825</strain>
    </source>
</reference>
<organism evidence="1 2">
    <name type="scientific">Neobacillus rhizophilus</name>
    <dbReference type="NCBI Taxonomy" id="2833579"/>
    <lineage>
        <taxon>Bacteria</taxon>
        <taxon>Bacillati</taxon>
        <taxon>Bacillota</taxon>
        <taxon>Bacilli</taxon>
        <taxon>Bacillales</taxon>
        <taxon>Bacillaceae</taxon>
        <taxon>Neobacillus</taxon>
    </lineage>
</organism>
<protein>
    <submittedName>
        <fullName evidence="1">HU family DNA-binding protein</fullName>
    </submittedName>
</protein>
<dbReference type="Gene3D" id="4.10.520.10">
    <property type="entry name" value="IHF-like DNA-binding proteins"/>
    <property type="match status" value="1"/>
</dbReference>
<comment type="caution">
    <text evidence="1">The sequence shown here is derived from an EMBL/GenBank/DDBJ whole genome shotgun (WGS) entry which is preliminary data.</text>
</comment>
<dbReference type="Proteomes" id="UP000679749">
    <property type="component" value="Unassembled WGS sequence"/>
</dbReference>
<sequence length="64" mass="7521">MLIVDLQLLPIRILNNRDKVQLNGFGNFEVRERAARKERNPQTGEEIESKMKKYQHLIPKAFKG</sequence>
<dbReference type="AlphaFoldDB" id="A0A942YX56"/>
<name>A0A942YX56_9BACI</name>
<dbReference type="GO" id="GO:0030527">
    <property type="term" value="F:structural constituent of chromatin"/>
    <property type="evidence" value="ECO:0007669"/>
    <property type="project" value="InterPro"/>
</dbReference>
<evidence type="ECO:0000313" key="2">
    <source>
        <dbReference type="Proteomes" id="UP000679749"/>
    </source>
</evidence>
<keyword evidence="1" id="KW-0238">DNA-binding</keyword>